<organism evidence="5">
    <name type="scientific">Brachypodium distachyon</name>
    <name type="common">Purple false brome</name>
    <name type="synonym">Trachynia distachya</name>
    <dbReference type="NCBI Taxonomy" id="15368"/>
    <lineage>
        <taxon>Eukaryota</taxon>
        <taxon>Viridiplantae</taxon>
        <taxon>Streptophyta</taxon>
        <taxon>Embryophyta</taxon>
        <taxon>Tracheophyta</taxon>
        <taxon>Spermatophyta</taxon>
        <taxon>Magnoliopsida</taxon>
        <taxon>Liliopsida</taxon>
        <taxon>Poales</taxon>
        <taxon>Poaceae</taxon>
        <taxon>BOP clade</taxon>
        <taxon>Pooideae</taxon>
        <taxon>Stipodae</taxon>
        <taxon>Brachypodieae</taxon>
        <taxon>Brachypodium</taxon>
    </lineage>
</organism>
<dbReference type="FunFam" id="3.30.200.20:FF:000887">
    <property type="entry name" value="Uncharacterized protein"/>
    <property type="match status" value="1"/>
</dbReference>
<reference evidence="5" key="3">
    <citation type="submission" date="2018-08" db="UniProtKB">
        <authorList>
            <consortium name="EnsemblPlants"/>
        </authorList>
    </citation>
    <scope>IDENTIFICATION</scope>
    <source>
        <strain evidence="5">cv. Bd21</strain>
    </source>
</reference>
<dbReference type="GO" id="GO:0004672">
    <property type="term" value="F:protein kinase activity"/>
    <property type="evidence" value="ECO:0000318"/>
    <property type="project" value="GO_Central"/>
</dbReference>
<gene>
    <name evidence="5" type="primary">LOC100831253</name>
    <name evidence="4" type="ORF">BRADI_3g16860v3</name>
</gene>
<dbReference type="Gramene" id="KQJ95380">
    <property type="protein sequence ID" value="KQJ95380"/>
    <property type="gene ID" value="BRADI_3g16860v3"/>
</dbReference>
<dbReference type="eggNOG" id="ENOG502QQPF">
    <property type="taxonomic scope" value="Eukaryota"/>
</dbReference>
<sequence length="324" mass="36240">MNLFGFFRVSKKRDSHSLHYNDQDITNNLGDDDAMSNINGGTWNSALYRVPLPGTSSVVVVKKLQNRSGSPVDASLDNRCQSEVNLLGSIHHDNIIGLADCLRTNNFIVLIYNHKENGSLHRWLHPDLPQLAAQGLVLDWPTRRNIAIGTVEGLCYLHHGRNHPIVHHNINSASILLDTSLNPKIAGFDFARINLAGPDQPVPISELTAANMFGYTAPEYVTMVTIKVDVYSIGVVLLELVTGRLPNEPVLDGHLATWAQNNCERLMEKTGDFSNVVDMVIPDRARYIKEMAAMFRLGVDCTVKKPEERPTIREGLFRLRNRCR</sequence>
<dbReference type="SUPFAM" id="SSF56112">
    <property type="entry name" value="Protein kinase-like (PK-like)"/>
    <property type="match status" value="1"/>
</dbReference>
<evidence type="ECO:0000313" key="5">
    <source>
        <dbReference type="EnsemblPlants" id="KQJ95380"/>
    </source>
</evidence>
<dbReference type="KEGG" id="bdi:100831253"/>
<dbReference type="Pfam" id="PF00069">
    <property type="entry name" value="Pkinase"/>
    <property type="match status" value="1"/>
</dbReference>
<dbReference type="EMBL" id="CM000882">
    <property type="protein sequence ID" value="KQJ95380.1"/>
    <property type="molecule type" value="Genomic_DNA"/>
</dbReference>
<dbReference type="GeneID" id="100831253"/>
<dbReference type="OMA" id="HYNDQDI"/>
<dbReference type="AlphaFoldDB" id="I1I1J1"/>
<dbReference type="ExpressionAtlas" id="I1I1J1">
    <property type="expression patterns" value="baseline and differential"/>
</dbReference>
<name>I1I1J1_BRADI</name>
<dbReference type="GO" id="GO:0005886">
    <property type="term" value="C:plasma membrane"/>
    <property type="evidence" value="ECO:0000318"/>
    <property type="project" value="GO_Central"/>
</dbReference>
<dbReference type="GO" id="GO:0005524">
    <property type="term" value="F:ATP binding"/>
    <property type="evidence" value="ECO:0007669"/>
    <property type="project" value="UniProtKB-KW"/>
</dbReference>
<dbReference type="EMBL" id="CM000882">
    <property type="protein sequence ID" value="PNT66774.1"/>
    <property type="molecule type" value="Genomic_DNA"/>
</dbReference>
<dbReference type="PANTHER" id="PTHR27001">
    <property type="entry name" value="OS01G0253100 PROTEIN"/>
    <property type="match status" value="1"/>
</dbReference>
<dbReference type="EnsemblPlants" id="KQJ95380">
    <property type="protein sequence ID" value="KQJ95380"/>
    <property type="gene ID" value="BRADI_3g16860v3"/>
</dbReference>
<proteinExistence type="predicted"/>
<dbReference type="OrthoDB" id="64767at2759"/>
<dbReference type="PROSITE" id="PS50011">
    <property type="entry name" value="PROTEIN_KINASE_DOM"/>
    <property type="match status" value="1"/>
</dbReference>
<dbReference type="InterPro" id="IPR000719">
    <property type="entry name" value="Prot_kinase_dom"/>
</dbReference>
<dbReference type="EnsemblPlants" id="PNT66774">
    <property type="protein sequence ID" value="PNT66774"/>
    <property type="gene ID" value="BRADI_3g16860v3"/>
</dbReference>
<keyword evidence="2" id="KW-0067">ATP-binding</keyword>
<accession>I1I1J1</accession>
<keyword evidence="1" id="KW-0547">Nucleotide-binding</keyword>
<dbReference type="GO" id="GO:0007165">
    <property type="term" value="P:signal transduction"/>
    <property type="evidence" value="ECO:0000318"/>
    <property type="project" value="GO_Central"/>
</dbReference>
<evidence type="ECO:0000256" key="2">
    <source>
        <dbReference type="ARBA" id="ARBA00022840"/>
    </source>
</evidence>
<reference evidence="4" key="2">
    <citation type="submission" date="2017-06" db="EMBL/GenBank/DDBJ databases">
        <title>WGS assembly of Brachypodium distachyon.</title>
        <authorList>
            <consortium name="The International Brachypodium Initiative"/>
            <person name="Lucas S."/>
            <person name="Harmon-Smith M."/>
            <person name="Lail K."/>
            <person name="Tice H."/>
            <person name="Grimwood J."/>
            <person name="Bruce D."/>
            <person name="Barry K."/>
            <person name="Shu S."/>
            <person name="Lindquist E."/>
            <person name="Wang M."/>
            <person name="Pitluck S."/>
            <person name="Vogel J.P."/>
            <person name="Garvin D.F."/>
            <person name="Mockler T.C."/>
            <person name="Schmutz J."/>
            <person name="Rokhsar D."/>
            <person name="Bevan M.W."/>
        </authorList>
    </citation>
    <scope>NUCLEOTIDE SEQUENCE</scope>
    <source>
        <strain evidence="4">Bd21</strain>
    </source>
</reference>
<dbReference type="Proteomes" id="UP000008810">
    <property type="component" value="Chromosome 3"/>
</dbReference>
<evidence type="ECO:0000313" key="6">
    <source>
        <dbReference type="Proteomes" id="UP000008810"/>
    </source>
</evidence>
<dbReference type="InterPro" id="IPR011009">
    <property type="entry name" value="Kinase-like_dom_sf"/>
</dbReference>
<dbReference type="Gramene" id="PNT66774">
    <property type="protein sequence ID" value="PNT66774"/>
    <property type="gene ID" value="BRADI_3g16860v3"/>
</dbReference>
<dbReference type="HOGENOM" id="CLU_000288_21_4_1"/>
<dbReference type="RefSeq" id="XP_003571477.1">
    <property type="nucleotide sequence ID" value="XM_003571429.4"/>
</dbReference>
<dbReference type="PANTHER" id="PTHR27001:SF538">
    <property type="entry name" value="OS02G0227500 PROTEIN"/>
    <property type="match status" value="1"/>
</dbReference>
<keyword evidence="6" id="KW-1185">Reference proteome</keyword>
<dbReference type="Gene3D" id="3.30.200.20">
    <property type="entry name" value="Phosphorylase Kinase, domain 1"/>
    <property type="match status" value="1"/>
</dbReference>
<evidence type="ECO:0000313" key="4">
    <source>
        <dbReference type="EMBL" id="KQJ95380.1"/>
    </source>
</evidence>
<dbReference type="FunFam" id="1.10.510.10:FF:001029">
    <property type="entry name" value="Os02g0194400 protein"/>
    <property type="match status" value="1"/>
</dbReference>
<protein>
    <recommendedName>
        <fullName evidence="3">Protein kinase domain-containing protein</fullName>
    </recommendedName>
</protein>
<evidence type="ECO:0000259" key="3">
    <source>
        <dbReference type="PROSITE" id="PS50011"/>
    </source>
</evidence>
<dbReference type="Gene3D" id="1.10.510.10">
    <property type="entry name" value="Transferase(Phosphotransferase) domain 1"/>
    <property type="match status" value="1"/>
</dbReference>
<evidence type="ECO:0000256" key="1">
    <source>
        <dbReference type="ARBA" id="ARBA00022741"/>
    </source>
</evidence>
<feature type="domain" description="Protein kinase" evidence="3">
    <location>
        <begin position="32"/>
        <end position="324"/>
    </location>
</feature>
<reference evidence="4 5" key="1">
    <citation type="journal article" date="2010" name="Nature">
        <title>Genome sequencing and analysis of the model grass Brachypodium distachyon.</title>
        <authorList>
            <consortium name="International Brachypodium Initiative"/>
        </authorList>
    </citation>
    <scope>NUCLEOTIDE SEQUENCE [LARGE SCALE GENOMIC DNA]</scope>
    <source>
        <strain evidence="4">Bd21</strain>
        <strain evidence="5">cv. Bd21</strain>
    </source>
</reference>